<name>A0A914V8L6_9BILA</name>
<protein>
    <submittedName>
        <fullName evidence="3">Uncharacterized protein</fullName>
    </submittedName>
</protein>
<keyword evidence="2" id="KW-1185">Reference proteome</keyword>
<feature type="signal peptide" evidence="1">
    <location>
        <begin position="1"/>
        <end position="25"/>
    </location>
</feature>
<accession>A0A914V8L6</accession>
<evidence type="ECO:0000256" key="1">
    <source>
        <dbReference type="SAM" id="SignalP"/>
    </source>
</evidence>
<dbReference type="AlphaFoldDB" id="A0A914V8L6"/>
<feature type="chain" id="PRO_5038092249" evidence="1">
    <location>
        <begin position="26"/>
        <end position="77"/>
    </location>
</feature>
<keyword evidence="1" id="KW-0732">Signal</keyword>
<organism evidence="2 3">
    <name type="scientific">Plectus sambesii</name>
    <dbReference type="NCBI Taxonomy" id="2011161"/>
    <lineage>
        <taxon>Eukaryota</taxon>
        <taxon>Metazoa</taxon>
        <taxon>Ecdysozoa</taxon>
        <taxon>Nematoda</taxon>
        <taxon>Chromadorea</taxon>
        <taxon>Plectida</taxon>
        <taxon>Plectina</taxon>
        <taxon>Plectoidea</taxon>
        <taxon>Plectidae</taxon>
        <taxon>Plectus</taxon>
    </lineage>
</organism>
<evidence type="ECO:0000313" key="3">
    <source>
        <dbReference type="WBParaSite" id="PSAMB.scaffold1679size28766.g14393.t1"/>
    </source>
</evidence>
<reference evidence="3" key="1">
    <citation type="submission" date="2022-11" db="UniProtKB">
        <authorList>
            <consortium name="WormBaseParasite"/>
        </authorList>
    </citation>
    <scope>IDENTIFICATION</scope>
</reference>
<dbReference type="Proteomes" id="UP000887566">
    <property type="component" value="Unplaced"/>
</dbReference>
<dbReference type="WBParaSite" id="PSAMB.scaffold1679size28766.g14393.t1">
    <property type="protein sequence ID" value="PSAMB.scaffold1679size28766.g14393.t1"/>
    <property type="gene ID" value="PSAMB.scaffold1679size28766.g14393"/>
</dbReference>
<evidence type="ECO:0000313" key="2">
    <source>
        <dbReference type="Proteomes" id="UP000887566"/>
    </source>
</evidence>
<proteinExistence type="predicted"/>
<sequence length="77" mass="8568">MIANSSFRLMLIFILIICCAELSFADPAGPRPVRCTERTCQSVGERCIEKPKPNCHKPPCDPIMMCIALPGVHFDYA</sequence>